<reference evidence="2 3" key="1">
    <citation type="submission" date="2016-02" db="EMBL/GenBank/DDBJ databases">
        <title>Genome analysis of coral dinoflagellate symbionts highlights evolutionary adaptations to a symbiotic lifestyle.</title>
        <authorList>
            <person name="Aranda M."/>
            <person name="Li Y."/>
            <person name="Liew Y.J."/>
            <person name="Baumgarten S."/>
            <person name="Simakov O."/>
            <person name="Wilson M."/>
            <person name="Piel J."/>
            <person name="Ashoor H."/>
            <person name="Bougouffa S."/>
            <person name="Bajic V.B."/>
            <person name="Ryu T."/>
            <person name="Ravasi T."/>
            <person name="Bayer T."/>
            <person name="Micklem G."/>
            <person name="Kim H."/>
            <person name="Bhak J."/>
            <person name="Lajeunesse T.C."/>
            <person name="Voolstra C.R."/>
        </authorList>
    </citation>
    <scope>NUCLEOTIDE SEQUENCE [LARGE SCALE GENOMIC DNA]</scope>
    <source>
        <strain evidence="2 3">CCMP2467</strain>
    </source>
</reference>
<feature type="region of interest" description="Disordered" evidence="1">
    <location>
        <begin position="61"/>
        <end position="91"/>
    </location>
</feature>
<dbReference type="InterPro" id="IPR052055">
    <property type="entry name" value="Hepadnavirus_pol/RT"/>
</dbReference>
<dbReference type="EMBL" id="LSRX01000185">
    <property type="protein sequence ID" value="OLQ05432.1"/>
    <property type="molecule type" value="Genomic_DNA"/>
</dbReference>
<keyword evidence="3" id="KW-1185">Reference proteome</keyword>
<name>A0A1Q9EDE4_SYMMI</name>
<evidence type="ECO:0000313" key="3">
    <source>
        <dbReference type="Proteomes" id="UP000186817"/>
    </source>
</evidence>
<dbReference type="InterPro" id="IPR043502">
    <property type="entry name" value="DNA/RNA_pol_sf"/>
</dbReference>
<dbReference type="Proteomes" id="UP000186817">
    <property type="component" value="Unassembled WGS sequence"/>
</dbReference>
<protein>
    <submittedName>
        <fullName evidence="2">Uncharacterized protein</fullName>
    </submittedName>
</protein>
<dbReference type="SUPFAM" id="SSF56672">
    <property type="entry name" value="DNA/RNA polymerases"/>
    <property type="match status" value="1"/>
</dbReference>
<organism evidence="2 3">
    <name type="scientific">Symbiodinium microadriaticum</name>
    <name type="common">Dinoflagellate</name>
    <name type="synonym">Zooxanthella microadriatica</name>
    <dbReference type="NCBI Taxonomy" id="2951"/>
    <lineage>
        <taxon>Eukaryota</taxon>
        <taxon>Sar</taxon>
        <taxon>Alveolata</taxon>
        <taxon>Dinophyceae</taxon>
        <taxon>Suessiales</taxon>
        <taxon>Symbiodiniaceae</taxon>
        <taxon>Symbiodinium</taxon>
    </lineage>
</organism>
<proteinExistence type="predicted"/>
<dbReference type="AlphaFoldDB" id="A0A1Q9EDE4"/>
<evidence type="ECO:0000313" key="2">
    <source>
        <dbReference type="EMBL" id="OLQ05432.1"/>
    </source>
</evidence>
<accession>A0A1Q9EDE4</accession>
<dbReference type="OrthoDB" id="436527at2759"/>
<comment type="caution">
    <text evidence="2">The sequence shown here is derived from an EMBL/GenBank/DDBJ whole genome shotgun (WGS) entry which is preliminary data.</text>
</comment>
<dbReference type="PANTHER" id="PTHR33050:SF7">
    <property type="entry name" value="RIBONUCLEASE H"/>
    <property type="match status" value="1"/>
</dbReference>
<gene>
    <name evidence="2" type="ORF">AK812_SmicGene11386</name>
</gene>
<dbReference type="PANTHER" id="PTHR33050">
    <property type="entry name" value="REVERSE TRANSCRIPTASE DOMAIN-CONTAINING PROTEIN"/>
    <property type="match status" value="1"/>
</dbReference>
<sequence length="1070" mass="118089">MVSEFRCVLTIDTPQPFLLGDFRKLESSVAIPANARTDGDVRLLPPGSRILRRQMLGVKEPAANPEPPQVPEGPAANPKPPQVPEGPVRYPESSRACVDSALLPAESFAKKCLCQSFIKPEDVAQFTTLLDSEKPARGCENAGEFSFTVGAFVHGGAYGLRKLSVSFPLTTQVFTRFLHQQCPDAVFTSLALLKNIQTRMHIDPNNSLPYLNTVAKVSEFKGGELWVCSDHGTDLCPDLEFQHLKGLKVPFEGNVIRFDSHLRHCTYPWSQGPRVVLVGFVVKGPELMPANLCENLVSLGFRMPLETAPQTNHSSSPAGPEESSWHRVVVGIPWTPDEFISRALAAKHPKHLFTGLPPELQATLDILTSKSPAEIGATRTEQLRKWVGRVQELEPVEQAIKQRMTDNCAKILRSKRLAVFKELLEASGHKDETIVADIAEGFKLSGPIPASGVYRPKRTSATLTTAALRKSAHVLRRGIVHSTKGSGDAELDRATIEATRDELRRGWLFGPVSETDLPDDAVVTRRFGIRQGGKCRPIDNYLESGVNATTSASDTITVHSADVLAAALSYRIHKLRSMRRLSKLVARAWDLSKAYKNLALHPDSVSDAFLAVWNPDTRCTEIYGQLVLPFGARSSVHSFCRTSLGIWIIGVHVFLLHWGVYFDDFVGSEEPCLARLFELCADGLFALLGWATSSDKASEFDTIAQVLGLKINLGEASLGLIYFENTEHRREHLVATLSDIIDSSFLSRKDGERLRGRLQFAEQQISGKRAGLAFRELSKHVASGGGRLGPGTLSALLFLKEHVSSAPARCIADRSCYTWHLYVDASNDDSKSGIGGILIAETGSYIGHFSEYLDESTLSDLNTSGSENPIFELECFAIWCGICSWARLFRHCHLIIFTDNDGALHSMINGRSENDSGGRIVAATHNLLDDHFVHPWFERVNTSSNIADFPSRGISKQEWGIKVSLDFQRLARVARSCRTARSSLEVRRMDELRIPSTQCGLLLDWLASWEERHSTLPWFEHVSSAANISDGPSRDDDSTWRDVQCDELDLTQLLLELQCSAPELADAGGT</sequence>
<evidence type="ECO:0000256" key="1">
    <source>
        <dbReference type="SAM" id="MobiDB-lite"/>
    </source>
</evidence>
<feature type="compositionally biased region" description="Pro residues" evidence="1">
    <location>
        <begin position="64"/>
        <end position="84"/>
    </location>
</feature>